<reference evidence="1" key="1">
    <citation type="journal article" date="2023" name="G3 (Bethesda)">
        <title>Whole genome assembly and annotation of the endangered Caribbean coral Acropora cervicornis.</title>
        <authorList>
            <person name="Selwyn J.D."/>
            <person name="Vollmer S.V."/>
        </authorList>
    </citation>
    <scope>NUCLEOTIDE SEQUENCE</scope>
    <source>
        <strain evidence="1">K2</strain>
    </source>
</reference>
<organism evidence="1 2">
    <name type="scientific">Acropora cervicornis</name>
    <name type="common">Staghorn coral</name>
    <dbReference type="NCBI Taxonomy" id="6130"/>
    <lineage>
        <taxon>Eukaryota</taxon>
        <taxon>Metazoa</taxon>
        <taxon>Cnidaria</taxon>
        <taxon>Anthozoa</taxon>
        <taxon>Hexacorallia</taxon>
        <taxon>Scleractinia</taxon>
        <taxon>Astrocoeniina</taxon>
        <taxon>Acroporidae</taxon>
        <taxon>Acropora</taxon>
    </lineage>
</organism>
<evidence type="ECO:0000313" key="1">
    <source>
        <dbReference type="EMBL" id="KAK2555173.1"/>
    </source>
</evidence>
<accession>A0AAD9Q5M0</accession>
<comment type="caution">
    <text evidence="1">The sequence shown here is derived from an EMBL/GenBank/DDBJ whole genome shotgun (WGS) entry which is preliminary data.</text>
</comment>
<protein>
    <submittedName>
        <fullName evidence="1">Uncharacterized protein</fullName>
    </submittedName>
</protein>
<dbReference type="AlphaFoldDB" id="A0AAD9Q5M0"/>
<dbReference type="EMBL" id="JARQWQ010000064">
    <property type="protein sequence ID" value="KAK2555173.1"/>
    <property type="molecule type" value="Genomic_DNA"/>
</dbReference>
<reference evidence="1" key="2">
    <citation type="journal article" date="2023" name="Science">
        <title>Genomic signatures of disease resistance in endangered staghorn corals.</title>
        <authorList>
            <person name="Vollmer S.V."/>
            <person name="Selwyn J.D."/>
            <person name="Despard B.A."/>
            <person name="Roesel C.L."/>
        </authorList>
    </citation>
    <scope>NUCLEOTIDE SEQUENCE</scope>
    <source>
        <strain evidence="1">K2</strain>
    </source>
</reference>
<name>A0AAD9Q5M0_ACRCE</name>
<sequence length="29" mass="3291">MKLSTSVNVDHLFLRLLDPMVALLPILLK</sequence>
<keyword evidence="2" id="KW-1185">Reference proteome</keyword>
<evidence type="ECO:0000313" key="2">
    <source>
        <dbReference type="Proteomes" id="UP001249851"/>
    </source>
</evidence>
<dbReference type="Proteomes" id="UP001249851">
    <property type="component" value="Unassembled WGS sequence"/>
</dbReference>
<proteinExistence type="predicted"/>
<gene>
    <name evidence="1" type="ORF">P5673_023149</name>
</gene>